<reference evidence="6" key="1">
    <citation type="journal article" date="2014" name="Front. Microbiol.">
        <title>High frequency of phylogenetically diverse reductive dehalogenase-homologous genes in deep subseafloor sedimentary metagenomes.</title>
        <authorList>
            <person name="Kawai M."/>
            <person name="Futagami T."/>
            <person name="Toyoda A."/>
            <person name="Takaki Y."/>
            <person name="Nishi S."/>
            <person name="Hori S."/>
            <person name="Arai W."/>
            <person name="Tsubouchi T."/>
            <person name="Morono Y."/>
            <person name="Uchiyama I."/>
            <person name="Ito T."/>
            <person name="Fujiyama A."/>
            <person name="Inagaki F."/>
            <person name="Takami H."/>
        </authorList>
    </citation>
    <scope>NUCLEOTIDE SEQUENCE</scope>
    <source>
        <strain evidence="6">Expedition CK06-06</strain>
    </source>
</reference>
<sequence length="190" mass="20503">VPAATVRRSGIPVETNGLGRNRGSSLRGWMIASVLCVLVVWTSTGLLGIQPTTVISGSMRPTMDVGDIAIVLYAPADSVQTGDIIQFWRDGEMVIHRVVEVSDGGGGRLFVTKGDANREPDAAPVYPRQVRGKVVLNIPKVGWVGIAIRDFFSGAWSFFSANPALTVLAIMSGAFIFYVLRSRKNQSVKR</sequence>
<evidence type="ECO:0000256" key="2">
    <source>
        <dbReference type="ARBA" id="ARBA00022692"/>
    </source>
</evidence>
<comment type="subcellular location">
    <subcellularLocation>
        <location evidence="1">Membrane</location>
    </subcellularLocation>
</comment>
<dbReference type="GO" id="GO:0006465">
    <property type="term" value="P:signal peptide processing"/>
    <property type="evidence" value="ECO:0007669"/>
    <property type="project" value="InterPro"/>
</dbReference>
<evidence type="ECO:0000256" key="5">
    <source>
        <dbReference type="SAM" id="Phobius"/>
    </source>
</evidence>
<organism evidence="6">
    <name type="scientific">marine sediment metagenome</name>
    <dbReference type="NCBI Taxonomy" id="412755"/>
    <lineage>
        <taxon>unclassified sequences</taxon>
        <taxon>metagenomes</taxon>
        <taxon>ecological metagenomes</taxon>
    </lineage>
</organism>
<dbReference type="CDD" id="cd06530">
    <property type="entry name" value="S26_SPase_I"/>
    <property type="match status" value="1"/>
</dbReference>
<dbReference type="AlphaFoldDB" id="X1MHK5"/>
<evidence type="ECO:0000256" key="4">
    <source>
        <dbReference type="ARBA" id="ARBA00023136"/>
    </source>
</evidence>
<accession>X1MHK5</accession>
<keyword evidence="4 5" id="KW-0472">Membrane</keyword>
<dbReference type="GO" id="GO:0004252">
    <property type="term" value="F:serine-type endopeptidase activity"/>
    <property type="evidence" value="ECO:0007669"/>
    <property type="project" value="InterPro"/>
</dbReference>
<comment type="caution">
    <text evidence="6">The sequence shown here is derived from an EMBL/GenBank/DDBJ whole genome shotgun (WGS) entry which is preliminary data.</text>
</comment>
<dbReference type="PRINTS" id="PR00728">
    <property type="entry name" value="SIGNALPTASE"/>
</dbReference>
<evidence type="ECO:0000256" key="1">
    <source>
        <dbReference type="ARBA" id="ARBA00004370"/>
    </source>
</evidence>
<evidence type="ECO:0008006" key="7">
    <source>
        <dbReference type="Google" id="ProtNLM"/>
    </source>
</evidence>
<dbReference type="PANTHER" id="PTHR10806">
    <property type="entry name" value="SIGNAL PEPTIDASE COMPLEX CATALYTIC SUBUNIT SEC11"/>
    <property type="match status" value="1"/>
</dbReference>
<dbReference type="InterPro" id="IPR036286">
    <property type="entry name" value="LexA/Signal_pep-like_sf"/>
</dbReference>
<proteinExistence type="predicted"/>
<dbReference type="InterPro" id="IPR019533">
    <property type="entry name" value="Peptidase_S26"/>
</dbReference>
<evidence type="ECO:0000256" key="3">
    <source>
        <dbReference type="ARBA" id="ARBA00022989"/>
    </source>
</evidence>
<feature type="transmembrane region" description="Helical" evidence="5">
    <location>
        <begin position="29"/>
        <end position="49"/>
    </location>
</feature>
<keyword evidence="2 5" id="KW-0812">Transmembrane</keyword>
<keyword evidence="3 5" id="KW-1133">Transmembrane helix</keyword>
<dbReference type="NCBIfam" id="TIGR02228">
    <property type="entry name" value="sigpep_I_arch"/>
    <property type="match status" value="1"/>
</dbReference>
<name>X1MHK5_9ZZZZ</name>
<feature type="transmembrane region" description="Helical" evidence="5">
    <location>
        <begin position="159"/>
        <end position="180"/>
    </location>
</feature>
<feature type="non-terminal residue" evidence="6">
    <location>
        <position position="1"/>
    </location>
</feature>
<gene>
    <name evidence="6" type="ORF">S06H3_34566</name>
</gene>
<dbReference type="EMBL" id="BARV01020760">
    <property type="protein sequence ID" value="GAI30763.1"/>
    <property type="molecule type" value="Genomic_DNA"/>
</dbReference>
<protein>
    <recommendedName>
        <fullName evidence="7">Peptidase S26 domain-containing protein</fullName>
    </recommendedName>
</protein>
<dbReference type="GO" id="GO:0016020">
    <property type="term" value="C:membrane"/>
    <property type="evidence" value="ECO:0007669"/>
    <property type="project" value="UniProtKB-SubCell"/>
</dbReference>
<dbReference type="InterPro" id="IPR001733">
    <property type="entry name" value="Peptidase_S26B"/>
</dbReference>
<dbReference type="PANTHER" id="PTHR10806:SF6">
    <property type="entry name" value="SIGNAL PEPTIDASE COMPLEX CATALYTIC SUBUNIT SEC11"/>
    <property type="match status" value="1"/>
</dbReference>
<evidence type="ECO:0000313" key="6">
    <source>
        <dbReference type="EMBL" id="GAI30763.1"/>
    </source>
</evidence>
<dbReference type="SUPFAM" id="SSF51306">
    <property type="entry name" value="LexA/Signal peptidase"/>
    <property type="match status" value="1"/>
</dbReference>